<dbReference type="Proteomes" id="UP001054857">
    <property type="component" value="Unassembled WGS sequence"/>
</dbReference>
<proteinExistence type="predicted"/>
<keyword evidence="2" id="KW-0732">Signal</keyword>
<accession>A0AAD3DTW6</accession>
<keyword evidence="1" id="KW-0472">Membrane</keyword>
<comment type="caution">
    <text evidence="3">The sequence shown here is derived from an EMBL/GenBank/DDBJ whole genome shotgun (WGS) entry which is preliminary data.</text>
</comment>
<sequence>MRVILLAAVIAIAAGMASATDADQNSWDFMVRKTASCANVYNATIESPYYKNNAVCKTQVMLALDTYNVSKCPSTATGSTVWKCMSGWNGTAINQKLVNAWTSFLTSCEVLYIAQRVNTAESEDGFQWLDNSCFPRFTNLAAFNTYLTTAPGNSSTTPSPASNSAGMNGVSLLKIIFGVVAAFLFLYH</sequence>
<protein>
    <submittedName>
        <fullName evidence="3">Uncharacterized protein</fullName>
    </submittedName>
</protein>
<feature type="transmembrane region" description="Helical" evidence="1">
    <location>
        <begin position="165"/>
        <end position="187"/>
    </location>
</feature>
<evidence type="ECO:0000313" key="3">
    <source>
        <dbReference type="EMBL" id="GFR46997.1"/>
    </source>
</evidence>
<evidence type="ECO:0000256" key="2">
    <source>
        <dbReference type="SAM" id="SignalP"/>
    </source>
</evidence>
<dbReference type="EMBL" id="BMAR01000016">
    <property type="protein sequence ID" value="GFR46997.1"/>
    <property type="molecule type" value="Genomic_DNA"/>
</dbReference>
<reference evidence="3 4" key="1">
    <citation type="journal article" date="2021" name="Sci. Rep.">
        <title>Genome sequencing of the multicellular alga Astrephomene provides insights into convergent evolution of germ-soma differentiation.</title>
        <authorList>
            <person name="Yamashita S."/>
            <person name="Yamamoto K."/>
            <person name="Matsuzaki R."/>
            <person name="Suzuki S."/>
            <person name="Yamaguchi H."/>
            <person name="Hirooka S."/>
            <person name="Minakuchi Y."/>
            <person name="Miyagishima S."/>
            <person name="Kawachi M."/>
            <person name="Toyoda A."/>
            <person name="Nozaki H."/>
        </authorList>
    </citation>
    <scope>NUCLEOTIDE SEQUENCE [LARGE SCALE GENOMIC DNA]</scope>
    <source>
        <strain evidence="3 4">NIES-4017</strain>
    </source>
</reference>
<feature type="chain" id="PRO_5042030259" evidence="2">
    <location>
        <begin position="20"/>
        <end position="188"/>
    </location>
</feature>
<evidence type="ECO:0000256" key="1">
    <source>
        <dbReference type="SAM" id="Phobius"/>
    </source>
</evidence>
<keyword evidence="1" id="KW-0812">Transmembrane</keyword>
<keyword evidence="1" id="KW-1133">Transmembrane helix</keyword>
<evidence type="ECO:0000313" key="4">
    <source>
        <dbReference type="Proteomes" id="UP001054857"/>
    </source>
</evidence>
<organism evidence="3 4">
    <name type="scientific">Astrephomene gubernaculifera</name>
    <dbReference type="NCBI Taxonomy" id="47775"/>
    <lineage>
        <taxon>Eukaryota</taxon>
        <taxon>Viridiplantae</taxon>
        <taxon>Chlorophyta</taxon>
        <taxon>core chlorophytes</taxon>
        <taxon>Chlorophyceae</taxon>
        <taxon>CS clade</taxon>
        <taxon>Chlamydomonadales</taxon>
        <taxon>Astrephomenaceae</taxon>
        <taxon>Astrephomene</taxon>
    </lineage>
</organism>
<dbReference type="AlphaFoldDB" id="A0AAD3DTW6"/>
<gene>
    <name evidence="3" type="ORF">Agub_g8651</name>
</gene>
<feature type="signal peptide" evidence="2">
    <location>
        <begin position="1"/>
        <end position="19"/>
    </location>
</feature>
<keyword evidence="4" id="KW-1185">Reference proteome</keyword>
<name>A0AAD3DTW6_9CHLO</name>